<proteinExistence type="inferred from homology"/>
<sequence length="441" mass="52218">MTIISNEKETIKIPEIEKRKVAEHNDLITSIAKMDKTPLKIFELAVSFIDTENPPSDNTVHLSKSEIYNFFDVSDNDKHSRFKKAITTLHKQSIFEIREMNEKRGKYEYQVISPLEKTTWNDYSDILTIKFTSSIMPYLINLKTNFTQYALLDIMELNSKYSIILYKWLSMQYNQYEHYKNKGGRRKEQLEKYCNPEIKVSELRVITDTSLEYKRFTHFETWIIEKPLEEINKHTHFMVTYEKIKKGRNIDSIQFHITKKVQPQELNGEYKEREQDPAYLQGKKNREEQIALLSAKAMQNPFTMELLEFEILEMRNLADISLMARLQEVVYPIYSEIEKQAGIKRVREHFETIKNHRQDYSKPNIAQYLLVSARNFLASGDVIKKEKGKTKYLRAEGKVEAVNGNKIPDHRYKPAYVNETTPEEQRELERIKKEISNKISK</sequence>
<dbReference type="InterPro" id="IPR000525">
    <property type="entry name" value="Initiator_Rep_WH1"/>
</dbReference>
<comment type="similarity">
    <text evidence="1">Belongs to the initiator RepB protein family.</text>
</comment>
<dbReference type="EMBL" id="CP047617">
    <property type="protein sequence ID" value="QIW55021.1"/>
    <property type="molecule type" value="Genomic_DNA"/>
</dbReference>
<name>A0A6H0UFW1_9LACT</name>
<evidence type="ECO:0000256" key="1">
    <source>
        <dbReference type="ARBA" id="ARBA00038283"/>
    </source>
</evidence>
<dbReference type="Pfam" id="PF01051">
    <property type="entry name" value="Rep3_N"/>
    <property type="match status" value="1"/>
</dbReference>
<dbReference type="InterPro" id="IPR010931">
    <property type="entry name" value="L_lactis_RepB_C"/>
</dbReference>
<feature type="domain" description="Lactococcus lactis RepB C-terminal" evidence="3">
    <location>
        <begin position="267"/>
        <end position="378"/>
    </location>
</feature>
<gene>
    <name evidence="4" type="ORF">GU336_12605</name>
</gene>
<organism evidence="4 5">
    <name type="scientific">Pseudolactococcus raffinolactis</name>
    <dbReference type="NCBI Taxonomy" id="1366"/>
    <lineage>
        <taxon>Bacteria</taxon>
        <taxon>Bacillati</taxon>
        <taxon>Bacillota</taxon>
        <taxon>Bacilli</taxon>
        <taxon>Lactobacillales</taxon>
        <taxon>Streptococcaceae</taxon>
        <taxon>Pseudolactococcus</taxon>
    </lineage>
</organism>
<dbReference type="RefSeq" id="WP_167839250.1">
    <property type="nucleotide sequence ID" value="NZ_CP047617.1"/>
</dbReference>
<dbReference type="Proteomes" id="UP000501945">
    <property type="component" value="Plasmid pLraf_19_5_1"/>
</dbReference>
<protein>
    <submittedName>
        <fullName evidence="4">RepB family plasmid replication initiator protein</fullName>
    </submittedName>
</protein>
<dbReference type="AlphaFoldDB" id="A0A6H0UFW1"/>
<dbReference type="GO" id="GO:0006270">
    <property type="term" value="P:DNA replication initiation"/>
    <property type="evidence" value="ECO:0007669"/>
    <property type="project" value="InterPro"/>
</dbReference>
<evidence type="ECO:0000313" key="5">
    <source>
        <dbReference type="Proteomes" id="UP000501945"/>
    </source>
</evidence>
<accession>A0A6H0UFW1</accession>
<dbReference type="InterPro" id="IPR036388">
    <property type="entry name" value="WH-like_DNA-bd_sf"/>
</dbReference>
<dbReference type="Gene3D" id="1.10.10.10">
    <property type="entry name" value="Winged helix-like DNA-binding domain superfamily/Winged helix DNA-binding domain"/>
    <property type="match status" value="2"/>
</dbReference>
<evidence type="ECO:0000259" key="2">
    <source>
        <dbReference type="Pfam" id="PF01051"/>
    </source>
</evidence>
<geneLocation type="plasmid" evidence="5">
    <name>plraf_19_5_1</name>
</geneLocation>
<keyword evidence="4" id="KW-0614">Plasmid</keyword>
<dbReference type="Pfam" id="PF06430">
    <property type="entry name" value="L_lactis_RepB_C"/>
    <property type="match status" value="1"/>
</dbReference>
<dbReference type="GO" id="GO:0003887">
    <property type="term" value="F:DNA-directed DNA polymerase activity"/>
    <property type="evidence" value="ECO:0007669"/>
    <property type="project" value="InterPro"/>
</dbReference>
<dbReference type="Pfam" id="PF21205">
    <property type="entry name" value="Rep3_C"/>
    <property type="match status" value="1"/>
</dbReference>
<reference evidence="4 5" key="1">
    <citation type="submission" date="2019-12" db="EMBL/GenBank/DDBJ databases">
        <title>Whole genome sequences of Lactococcus raffinolactis strains isolated from sewage.</title>
        <authorList>
            <person name="Ybazeta G."/>
            <person name="Ross M."/>
            <person name="Brabant-Kirwan D."/>
            <person name="Saleh M."/>
            <person name="Dillon J.A."/>
            <person name="Splinter K."/>
            <person name="Nokhbeh R."/>
        </authorList>
    </citation>
    <scope>NUCLEOTIDE SEQUENCE [LARGE SCALE GENOMIC DNA]</scope>
    <source>
        <strain evidence="4 5">Lr_19_5</strain>
        <plasmid evidence="5">plraf_19_5_1</plasmid>
    </source>
</reference>
<dbReference type="InterPro" id="IPR036390">
    <property type="entry name" value="WH_DNA-bd_sf"/>
</dbReference>
<evidence type="ECO:0000259" key="3">
    <source>
        <dbReference type="Pfam" id="PF06430"/>
    </source>
</evidence>
<feature type="domain" description="Initiator Rep protein WH1" evidence="2">
    <location>
        <begin position="20"/>
        <end position="170"/>
    </location>
</feature>
<dbReference type="SUPFAM" id="SSF46785">
    <property type="entry name" value="Winged helix' DNA-binding domain"/>
    <property type="match status" value="2"/>
</dbReference>
<evidence type="ECO:0000313" key="4">
    <source>
        <dbReference type="EMBL" id="QIW55021.1"/>
    </source>
</evidence>